<dbReference type="AlphaFoldDB" id="A0A0G2FB91"/>
<keyword evidence="2" id="KW-1185">Reference proteome</keyword>
<dbReference type="EMBL" id="LCUC01000353">
    <property type="protein sequence ID" value="KKY31897.1"/>
    <property type="molecule type" value="Genomic_DNA"/>
</dbReference>
<proteinExistence type="predicted"/>
<comment type="caution">
    <text evidence="1">The sequence shown here is derived from an EMBL/GenBank/DDBJ whole genome shotgun (WGS) entry which is preliminary data.</text>
</comment>
<dbReference type="OrthoDB" id="4525710at2759"/>
<accession>A0A0G2FB91</accession>
<name>A0A0G2FB91_9PEZI</name>
<reference evidence="1 2" key="1">
    <citation type="submission" date="2015-05" db="EMBL/GenBank/DDBJ databases">
        <title>Distinctive expansion of gene families associated with plant cell wall degradation and secondary metabolism in the genomes of grapevine trunk pathogens.</title>
        <authorList>
            <person name="Lawrence D.P."/>
            <person name="Travadon R."/>
            <person name="Rolshausen P.E."/>
            <person name="Baumgartner K."/>
        </authorList>
    </citation>
    <scope>NUCLEOTIDE SEQUENCE [LARGE SCALE GENOMIC DNA]</scope>
    <source>
        <strain evidence="1">DA912</strain>
    </source>
</reference>
<reference evidence="1 2" key="2">
    <citation type="submission" date="2015-05" db="EMBL/GenBank/DDBJ databases">
        <authorList>
            <person name="Morales-Cruz A."/>
            <person name="Amrine K.C."/>
            <person name="Cantu D."/>
        </authorList>
    </citation>
    <scope>NUCLEOTIDE SEQUENCE [LARGE SCALE GENOMIC DNA]</scope>
    <source>
        <strain evidence="1">DA912</strain>
    </source>
</reference>
<protein>
    <submittedName>
        <fullName evidence="1">Putative arca-like protein</fullName>
    </submittedName>
</protein>
<evidence type="ECO:0000313" key="2">
    <source>
        <dbReference type="Proteomes" id="UP000034680"/>
    </source>
</evidence>
<dbReference type="Proteomes" id="UP000034680">
    <property type="component" value="Unassembled WGS sequence"/>
</dbReference>
<evidence type="ECO:0000313" key="1">
    <source>
        <dbReference type="EMBL" id="KKY31897.1"/>
    </source>
</evidence>
<dbReference type="STRING" id="1214573.A0A0G2FB91"/>
<sequence>MLHTYQVAKWNYGDKTFEKWDRLKAQEETPQTECCSHFTPVLKREADKSRGEVFPLIWYASDGEVTATQHFILARTVLIAENPSLNPDGGLSREAEHQVRSHVLQLCGLAMHHLGSPPNLVTAAVGIMLYRDYVHDPWERAALLRVLDEWKGKHAWPMRKAYQMIGVQVTS</sequence>
<gene>
    <name evidence="1" type="ORF">UCDDA912_g08186</name>
</gene>
<organism evidence="1 2">
    <name type="scientific">Diaporthe ampelina</name>
    <dbReference type="NCBI Taxonomy" id="1214573"/>
    <lineage>
        <taxon>Eukaryota</taxon>
        <taxon>Fungi</taxon>
        <taxon>Dikarya</taxon>
        <taxon>Ascomycota</taxon>
        <taxon>Pezizomycotina</taxon>
        <taxon>Sordariomycetes</taxon>
        <taxon>Sordariomycetidae</taxon>
        <taxon>Diaporthales</taxon>
        <taxon>Diaporthaceae</taxon>
        <taxon>Diaporthe</taxon>
    </lineage>
</organism>